<dbReference type="RefSeq" id="WP_048112354.1">
    <property type="nucleotide sequence ID" value="NZ_CP010070.1"/>
</dbReference>
<dbReference type="GeneID" id="24818448"/>
<dbReference type="KEGG" id="mear:Mpt1_c07790"/>
<keyword evidence="2" id="KW-0808">Transferase</keyword>
<dbReference type="CDD" id="cd05403">
    <property type="entry name" value="NT_KNTase_like"/>
    <property type="match status" value="1"/>
</dbReference>
<dbReference type="SUPFAM" id="SSF81301">
    <property type="entry name" value="Nucleotidyltransferase"/>
    <property type="match status" value="1"/>
</dbReference>
<gene>
    <name evidence="2" type="ORF">Mpt1_c07790</name>
</gene>
<proteinExistence type="predicted"/>
<dbReference type="STRING" id="1577791.Mpt1_c07790"/>
<sequence length="103" mass="11530">MPSAKKKIYSIGELKEIVAPVAERYGVAKVYLFGSVARGDYDENSDYDFCIEPGRIQDLLALSGFFQDLRYAVGREIDLVDTKSLKPDFLNAVLSEGVIVYEE</sequence>
<dbReference type="PANTHER" id="PTHR43852:SF2">
    <property type="entry name" value="PROTEIN ADENYLYLTRANSFERASE MNTA"/>
    <property type="match status" value="1"/>
</dbReference>
<dbReference type="Proteomes" id="UP000030787">
    <property type="component" value="Chromosome"/>
</dbReference>
<accession>A0A0A7LGP9</accession>
<dbReference type="InterPro" id="IPR043519">
    <property type="entry name" value="NT_sf"/>
</dbReference>
<dbReference type="InterPro" id="IPR052930">
    <property type="entry name" value="TA_antitoxin_MntA"/>
</dbReference>
<dbReference type="Gene3D" id="3.30.460.10">
    <property type="entry name" value="Beta Polymerase, domain 2"/>
    <property type="match status" value="1"/>
</dbReference>
<dbReference type="AlphaFoldDB" id="A0A0A7LGP9"/>
<dbReference type="OrthoDB" id="61846at2157"/>
<keyword evidence="3" id="KW-1185">Reference proteome</keyword>
<evidence type="ECO:0000313" key="3">
    <source>
        <dbReference type="Proteomes" id="UP000030787"/>
    </source>
</evidence>
<name>A0A0A7LGP9_9ARCH</name>
<protein>
    <submittedName>
        <fullName evidence="2">Nucleotidyltransferase domain protein</fullName>
    </submittedName>
</protein>
<evidence type="ECO:0000313" key="2">
    <source>
        <dbReference type="EMBL" id="AIZ56661.1"/>
    </source>
</evidence>
<feature type="domain" description="Polymerase beta nucleotidyltransferase" evidence="1">
    <location>
        <begin position="21"/>
        <end position="102"/>
    </location>
</feature>
<reference evidence="2 3" key="1">
    <citation type="journal article" date="2014" name="Appl. Environ. Microbiol.">
        <title>Comparative Genome Analysis of 'Candidatus Methanoplasma termitum' Indicates a New Mode of Energy Metabolism in the Seventh Order of Methanogens.</title>
        <authorList>
            <person name="Lang K."/>
            <person name="Schuldes J."/>
            <person name="Klingl A."/>
            <person name="Poehlein A."/>
            <person name="Daniel R."/>
            <person name="Brune A."/>
        </authorList>
    </citation>
    <scope>NUCLEOTIDE SEQUENCE [LARGE SCALE GENOMIC DNA]</scope>
    <source>
        <strain evidence="3">Mpt1</strain>
    </source>
</reference>
<dbReference type="HOGENOM" id="CLU_130257_10_2_2"/>
<dbReference type="PANTHER" id="PTHR43852">
    <property type="entry name" value="NUCLEOTIDYLTRANSFERASE"/>
    <property type="match status" value="1"/>
</dbReference>
<dbReference type="EMBL" id="CP010070">
    <property type="protein sequence ID" value="AIZ56661.1"/>
    <property type="molecule type" value="Genomic_DNA"/>
</dbReference>
<organism evidence="2 3">
    <name type="scientific">Candidatus Methanoplasma termitum</name>
    <dbReference type="NCBI Taxonomy" id="1577791"/>
    <lineage>
        <taxon>Archaea</taxon>
        <taxon>Methanobacteriati</taxon>
        <taxon>Thermoplasmatota</taxon>
        <taxon>Thermoplasmata</taxon>
        <taxon>Methanomassiliicoccales</taxon>
        <taxon>Methanomassiliicoccaceae</taxon>
        <taxon>Candidatus Methanoplasma</taxon>
    </lineage>
</organism>
<evidence type="ECO:0000259" key="1">
    <source>
        <dbReference type="Pfam" id="PF18765"/>
    </source>
</evidence>
<dbReference type="GO" id="GO:0016740">
    <property type="term" value="F:transferase activity"/>
    <property type="evidence" value="ECO:0007669"/>
    <property type="project" value="UniProtKB-KW"/>
</dbReference>
<dbReference type="Pfam" id="PF18765">
    <property type="entry name" value="Polbeta"/>
    <property type="match status" value="1"/>
</dbReference>
<dbReference type="InterPro" id="IPR041633">
    <property type="entry name" value="Polbeta"/>
</dbReference>